<dbReference type="SUPFAM" id="SSF51735">
    <property type="entry name" value="NAD(P)-binding Rossmann-fold domains"/>
    <property type="match status" value="1"/>
</dbReference>
<keyword evidence="4" id="KW-1185">Reference proteome</keyword>
<accession>A0A1N6FUM3</accession>
<dbReference type="Gene3D" id="3.40.50.720">
    <property type="entry name" value="NAD(P)-binding Rossmann-like Domain"/>
    <property type="match status" value="1"/>
</dbReference>
<evidence type="ECO:0000313" key="4">
    <source>
        <dbReference type="Proteomes" id="UP000184758"/>
    </source>
</evidence>
<sequence length="120" mass="13303">MKKIGINGFGRIGRLTFRRIAKVTDDIEVVAVNDLTDPKVLAHLLLFDFIYGRFPGAVEATEDSIIVNGKEIHVYAEKEADVYIGLLKPTVLIGFIKDDNLTMIAREVDSTLKEVVDAAK</sequence>
<dbReference type="OrthoDB" id="9803304at2"/>
<dbReference type="SMART" id="SM00846">
    <property type="entry name" value="Gp_dh_N"/>
    <property type="match status" value="1"/>
</dbReference>
<dbReference type="Proteomes" id="UP000184758">
    <property type="component" value="Unassembled WGS sequence"/>
</dbReference>
<evidence type="ECO:0000313" key="3">
    <source>
        <dbReference type="EMBL" id="SIN99046.1"/>
    </source>
</evidence>
<dbReference type="SUPFAM" id="SSF103247">
    <property type="entry name" value="TT1751-like"/>
    <property type="match status" value="1"/>
</dbReference>
<dbReference type="EMBL" id="FSRN01000001">
    <property type="protein sequence ID" value="SIN99046.1"/>
    <property type="molecule type" value="Genomic_DNA"/>
</dbReference>
<dbReference type="PANTHER" id="PTHR43148">
    <property type="entry name" value="GLYCERALDEHYDE-3-PHOSPHATE DEHYDROGENASE 2"/>
    <property type="match status" value="1"/>
</dbReference>
<reference evidence="4" key="1">
    <citation type="submission" date="2016-11" db="EMBL/GenBank/DDBJ databases">
        <authorList>
            <person name="Varghese N."/>
            <person name="Submissions S."/>
        </authorList>
    </citation>
    <scope>NUCLEOTIDE SEQUENCE [LARGE SCALE GENOMIC DNA]</scope>
    <source>
        <strain evidence="4">313</strain>
    </source>
</reference>
<dbReference type="STRING" id="28230.SAMN05878443_0838"/>
<dbReference type="GO" id="GO:0016620">
    <property type="term" value="F:oxidoreductase activity, acting on the aldehyde or oxo group of donors, NAD or NADP as acceptor"/>
    <property type="evidence" value="ECO:0007669"/>
    <property type="project" value="InterPro"/>
</dbReference>
<evidence type="ECO:0000256" key="1">
    <source>
        <dbReference type="ARBA" id="ARBA00023002"/>
    </source>
</evidence>
<evidence type="ECO:0000259" key="2">
    <source>
        <dbReference type="SMART" id="SM00846"/>
    </source>
</evidence>
<dbReference type="InterPro" id="IPR035923">
    <property type="entry name" value="TT1751-like_sf"/>
</dbReference>
<dbReference type="Pfam" id="PF00044">
    <property type="entry name" value="Gp_dh_N"/>
    <property type="match status" value="1"/>
</dbReference>
<keyword evidence="1" id="KW-0560">Oxidoreductase</keyword>
<dbReference type="InterPro" id="IPR036291">
    <property type="entry name" value="NAD(P)-bd_dom_sf"/>
</dbReference>
<gene>
    <name evidence="3" type="ORF">SAMN05878443_0838</name>
</gene>
<feature type="domain" description="Glyceraldehyde 3-phosphate dehydrogenase NAD(P) binding" evidence="2">
    <location>
        <begin position="2"/>
        <end position="119"/>
    </location>
</feature>
<dbReference type="InterPro" id="IPR020831">
    <property type="entry name" value="GlycerAld/Erythrose_P_DH"/>
</dbReference>
<dbReference type="GO" id="GO:0051287">
    <property type="term" value="F:NAD binding"/>
    <property type="evidence" value="ECO:0007669"/>
    <property type="project" value="InterPro"/>
</dbReference>
<dbReference type="eggNOG" id="COG0057">
    <property type="taxonomic scope" value="Bacteria"/>
</dbReference>
<protein>
    <submittedName>
        <fullName evidence="3">Glyceraldehyde 3-phosphate dehydrogenase, NAD binding domain</fullName>
    </submittedName>
</protein>
<proteinExistence type="predicted"/>
<dbReference type="InterPro" id="IPR020828">
    <property type="entry name" value="GlycerAld_3-P_DH_NAD(P)-bd"/>
</dbReference>
<name>A0A1N6FUM3_9LACT</name>
<dbReference type="AlphaFoldDB" id="A0A1N6FUM3"/>
<organism evidence="3 4">
    <name type="scientific">Carnobacterium alterfunditum</name>
    <dbReference type="NCBI Taxonomy" id="28230"/>
    <lineage>
        <taxon>Bacteria</taxon>
        <taxon>Bacillati</taxon>
        <taxon>Bacillota</taxon>
        <taxon>Bacilli</taxon>
        <taxon>Lactobacillales</taxon>
        <taxon>Carnobacteriaceae</taxon>
        <taxon>Carnobacterium</taxon>
    </lineage>
</organism>